<name>A0ABX1YS50_9BACL</name>
<keyword evidence="3" id="KW-1185">Reference proteome</keyword>
<feature type="region of interest" description="Disordered" evidence="1">
    <location>
        <begin position="222"/>
        <end position="244"/>
    </location>
</feature>
<comment type="caution">
    <text evidence="2">The sequence shown here is derived from an EMBL/GenBank/DDBJ whole genome shotgun (WGS) entry which is preliminary data.</text>
</comment>
<evidence type="ECO:0000313" key="2">
    <source>
        <dbReference type="EMBL" id="NOU83892.1"/>
    </source>
</evidence>
<proteinExistence type="predicted"/>
<dbReference type="EMBL" id="WHOB01000097">
    <property type="protein sequence ID" value="NOU83892.1"/>
    <property type="molecule type" value="Genomic_DNA"/>
</dbReference>
<sequence length="372" mass="43858">MERQKNDDTKTKLGDLFHYLIVMEHCLDLKPGDTIYVETFGDISIESSGSSVNMEIKNHLKKHNLSSRHGDFWNSLKNWVTYHEQMDNYKKLLLVSTSVTDSKSIFNTWNELNEDERYTLLKNEGQQIKKKESGFREWYTGIFLKDEKIVRKIIAKVELQLNEVNVMKRKAKIKQHSIFKLIEDQHADSFIYELLGSILMKPAENDGTWEITYDQFKKHATDIRDKHSKQTRPLPSTFSKDKPKNVKGYMNRKFVKQILEIECDTEDVEEAVVSYWRMNQTCMMHFDNDPIYMNDIYGYKSDLNTRLLRMRKLSKKKCSTDDHCEKSQDFFQEVMLLEAMPFGSINPNRDFFQQGIVHSIVDDGGLTWNLKK</sequence>
<accession>A0ABX1YS50</accession>
<organism evidence="2 3">
    <name type="scientific">Paenibacillus phytohabitans</name>
    <dbReference type="NCBI Taxonomy" id="2654978"/>
    <lineage>
        <taxon>Bacteria</taxon>
        <taxon>Bacillati</taxon>
        <taxon>Bacillota</taxon>
        <taxon>Bacilli</taxon>
        <taxon>Bacillales</taxon>
        <taxon>Paenibacillaceae</taxon>
        <taxon>Paenibacillus</taxon>
    </lineage>
</organism>
<gene>
    <name evidence="2" type="ORF">GC101_34115</name>
</gene>
<dbReference type="Proteomes" id="UP000596857">
    <property type="component" value="Unassembled WGS sequence"/>
</dbReference>
<evidence type="ECO:0000256" key="1">
    <source>
        <dbReference type="SAM" id="MobiDB-lite"/>
    </source>
</evidence>
<evidence type="ECO:0000313" key="3">
    <source>
        <dbReference type="Proteomes" id="UP000596857"/>
    </source>
</evidence>
<dbReference type="RefSeq" id="WP_171720931.1">
    <property type="nucleotide sequence ID" value="NZ_WHOB01000097.1"/>
</dbReference>
<protein>
    <submittedName>
        <fullName evidence="2">Uncharacterized protein</fullName>
    </submittedName>
</protein>
<reference evidence="2 3" key="1">
    <citation type="submission" date="2019-10" db="EMBL/GenBank/DDBJ databases">
        <title>Description of Paenibacillus terricola sp. nov.</title>
        <authorList>
            <person name="Carlier A."/>
            <person name="Qi S."/>
        </authorList>
    </citation>
    <scope>NUCLEOTIDE SEQUENCE [LARGE SCALE GENOMIC DNA]</scope>
    <source>
        <strain evidence="2 3">LMG 31459</strain>
    </source>
</reference>